<dbReference type="InterPro" id="IPR035906">
    <property type="entry name" value="MetI-like_sf"/>
</dbReference>
<gene>
    <name evidence="10" type="ORF">AHIS1636_16020</name>
</gene>
<evidence type="ECO:0000313" key="10">
    <source>
        <dbReference type="EMBL" id="GLB67163.1"/>
    </source>
</evidence>
<keyword evidence="4 8" id="KW-0812">Transmembrane</keyword>
<dbReference type="InterPro" id="IPR010065">
    <property type="entry name" value="AA_ABC_transptr_permease_3TM"/>
</dbReference>
<feature type="domain" description="ABC transmembrane type-1" evidence="9">
    <location>
        <begin position="17"/>
        <end position="205"/>
    </location>
</feature>
<dbReference type="Proteomes" id="UP001209654">
    <property type="component" value="Unassembled WGS sequence"/>
</dbReference>
<feature type="transmembrane region" description="Helical" evidence="8">
    <location>
        <begin position="79"/>
        <end position="100"/>
    </location>
</feature>
<keyword evidence="6 8" id="KW-1133">Transmembrane helix</keyword>
<dbReference type="InterPro" id="IPR000515">
    <property type="entry name" value="MetI-like"/>
</dbReference>
<feature type="transmembrane region" description="Helical" evidence="8">
    <location>
        <begin position="53"/>
        <end position="73"/>
    </location>
</feature>
<keyword evidence="3" id="KW-1003">Cell membrane</keyword>
<dbReference type="PANTHER" id="PTHR30614">
    <property type="entry name" value="MEMBRANE COMPONENT OF AMINO ACID ABC TRANSPORTER"/>
    <property type="match status" value="1"/>
</dbReference>
<feature type="transmembrane region" description="Helical" evidence="8">
    <location>
        <begin position="186"/>
        <end position="206"/>
    </location>
</feature>
<evidence type="ECO:0000259" key="9">
    <source>
        <dbReference type="PROSITE" id="PS50928"/>
    </source>
</evidence>
<evidence type="ECO:0000256" key="2">
    <source>
        <dbReference type="ARBA" id="ARBA00022448"/>
    </source>
</evidence>
<keyword evidence="5" id="KW-0029">Amino-acid transport</keyword>
<keyword evidence="11" id="KW-1185">Reference proteome</keyword>
<evidence type="ECO:0000256" key="5">
    <source>
        <dbReference type="ARBA" id="ARBA00022970"/>
    </source>
</evidence>
<reference evidence="10 11" key="1">
    <citation type="journal article" date="2023" name="Int. J. Syst. Evol. Microbiol.">
        <title>Arthrobacter mangrovi sp. nov., an actinobacterium isolated from the rhizosphere of a mangrove.</title>
        <authorList>
            <person name="Hamada M."/>
            <person name="Saitou S."/>
            <person name="Enomoto N."/>
            <person name="Nanri K."/>
            <person name="Hidaka K."/>
            <person name="Miura T."/>
            <person name="Tamura T."/>
        </authorList>
    </citation>
    <scope>NUCLEOTIDE SEQUENCE [LARGE SCALE GENOMIC DNA]</scope>
    <source>
        <strain evidence="10 11">NBRC 112813</strain>
    </source>
</reference>
<dbReference type="RefSeq" id="WP_264795301.1">
    <property type="nucleotide sequence ID" value="NZ_BRVS01000006.1"/>
</dbReference>
<evidence type="ECO:0000256" key="1">
    <source>
        <dbReference type="ARBA" id="ARBA00004651"/>
    </source>
</evidence>
<sequence>MIFDRWIEWLPALLEGLGVSLALTGCVALVGLPLGLVFGLLSTHQNRLMRTVFIVFIEVFRGIPLLAVIYLLYFGLPSGGITLTAFVTMVIAHGLNLSAYSSEVFRAGILHVGPGQREAFASLGITQTRGFFHVVLPQAMRAVIGPMMSLLIMVFQSSSLAYTIGVGELTSKAFSIGAMTFQYFDVLALAGIIYAVICIASSRIASNVEERLKTGR</sequence>
<proteinExistence type="inferred from homology"/>
<feature type="transmembrane region" description="Helical" evidence="8">
    <location>
        <begin position="20"/>
        <end position="41"/>
    </location>
</feature>
<comment type="caution">
    <text evidence="10">The sequence shown here is derived from an EMBL/GenBank/DDBJ whole genome shotgun (WGS) entry which is preliminary data.</text>
</comment>
<comment type="similarity">
    <text evidence="8">Belongs to the binding-protein-dependent transport system permease family.</text>
</comment>
<accession>A0ABQ5MT91</accession>
<dbReference type="PROSITE" id="PS50928">
    <property type="entry name" value="ABC_TM1"/>
    <property type="match status" value="1"/>
</dbReference>
<dbReference type="PROSITE" id="PS51257">
    <property type="entry name" value="PROKAR_LIPOPROTEIN"/>
    <property type="match status" value="1"/>
</dbReference>
<evidence type="ECO:0000256" key="6">
    <source>
        <dbReference type="ARBA" id="ARBA00022989"/>
    </source>
</evidence>
<protein>
    <recommendedName>
        <fullName evidence="9">ABC transmembrane type-1 domain-containing protein</fullName>
    </recommendedName>
</protein>
<evidence type="ECO:0000256" key="8">
    <source>
        <dbReference type="RuleBase" id="RU363032"/>
    </source>
</evidence>
<dbReference type="NCBIfam" id="TIGR01726">
    <property type="entry name" value="HEQRo_perm_3TM"/>
    <property type="match status" value="1"/>
</dbReference>
<comment type="subcellular location">
    <subcellularLocation>
        <location evidence="1 8">Cell membrane</location>
        <topology evidence="1 8">Multi-pass membrane protein</topology>
    </subcellularLocation>
</comment>
<keyword evidence="2 8" id="KW-0813">Transport</keyword>
<dbReference type="InterPro" id="IPR043429">
    <property type="entry name" value="ArtM/GltK/GlnP/TcyL/YhdX-like"/>
</dbReference>
<organism evidence="10 11">
    <name type="scientific">Arthrobacter mangrovi</name>
    <dbReference type="NCBI Taxonomy" id="2966350"/>
    <lineage>
        <taxon>Bacteria</taxon>
        <taxon>Bacillati</taxon>
        <taxon>Actinomycetota</taxon>
        <taxon>Actinomycetes</taxon>
        <taxon>Micrococcales</taxon>
        <taxon>Micrococcaceae</taxon>
        <taxon>Arthrobacter</taxon>
    </lineage>
</organism>
<dbReference type="SUPFAM" id="SSF161098">
    <property type="entry name" value="MetI-like"/>
    <property type="match status" value="1"/>
</dbReference>
<dbReference type="CDD" id="cd06261">
    <property type="entry name" value="TM_PBP2"/>
    <property type="match status" value="1"/>
</dbReference>
<dbReference type="Pfam" id="PF00528">
    <property type="entry name" value="BPD_transp_1"/>
    <property type="match status" value="1"/>
</dbReference>
<evidence type="ECO:0000256" key="3">
    <source>
        <dbReference type="ARBA" id="ARBA00022475"/>
    </source>
</evidence>
<dbReference type="PANTHER" id="PTHR30614:SF0">
    <property type="entry name" value="L-CYSTINE TRANSPORT SYSTEM PERMEASE PROTEIN TCYL"/>
    <property type="match status" value="1"/>
</dbReference>
<feature type="transmembrane region" description="Helical" evidence="8">
    <location>
        <begin position="147"/>
        <end position="166"/>
    </location>
</feature>
<evidence type="ECO:0000313" key="11">
    <source>
        <dbReference type="Proteomes" id="UP001209654"/>
    </source>
</evidence>
<dbReference type="Gene3D" id="1.10.3720.10">
    <property type="entry name" value="MetI-like"/>
    <property type="match status" value="1"/>
</dbReference>
<keyword evidence="7 8" id="KW-0472">Membrane</keyword>
<evidence type="ECO:0000256" key="7">
    <source>
        <dbReference type="ARBA" id="ARBA00023136"/>
    </source>
</evidence>
<dbReference type="EMBL" id="BRVS01000006">
    <property type="protein sequence ID" value="GLB67163.1"/>
    <property type="molecule type" value="Genomic_DNA"/>
</dbReference>
<evidence type="ECO:0000256" key="4">
    <source>
        <dbReference type="ARBA" id="ARBA00022692"/>
    </source>
</evidence>
<name>A0ABQ5MT91_9MICC</name>